<dbReference type="AlphaFoldDB" id="A0A1S4C008"/>
<name>A0A1S4C008_TOBAC</name>
<dbReference type="PANTHER" id="PTHR46148:SF60">
    <property type="entry name" value="CHROMO DOMAIN-CONTAINING PROTEIN"/>
    <property type="match status" value="1"/>
</dbReference>
<dbReference type="OrthoDB" id="1226522at2759"/>
<sequence length="169" mass="19548">MAPYETLYKRWCRSLVGWFDPREARLSGTDLVCDALNKVNLIHERLHTTQSRQKSYADNKARDAYYGDLSHVLDISTVQLDEDLTYDVEPVSILDRQIQKLRSKKIVSVKVHWRGQPIEENCSCRCKSTYVAREPQKRAGLLVRRNPQMQNFGRRSGPADADEGPQKKK</sequence>
<gene>
    <name evidence="2" type="primary">LOC107813619</name>
</gene>
<organism evidence="2">
    <name type="scientific">Nicotiana tabacum</name>
    <name type="common">Common tobacco</name>
    <dbReference type="NCBI Taxonomy" id="4097"/>
    <lineage>
        <taxon>Eukaryota</taxon>
        <taxon>Viridiplantae</taxon>
        <taxon>Streptophyta</taxon>
        <taxon>Embryophyta</taxon>
        <taxon>Tracheophyta</taxon>
        <taxon>Spermatophyta</taxon>
        <taxon>Magnoliopsida</taxon>
        <taxon>eudicotyledons</taxon>
        <taxon>Gunneridae</taxon>
        <taxon>Pentapetalae</taxon>
        <taxon>asterids</taxon>
        <taxon>lamiids</taxon>
        <taxon>Solanales</taxon>
        <taxon>Solanaceae</taxon>
        <taxon>Nicotianoideae</taxon>
        <taxon>Nicotianeae</taxon>
        <taxon>Nicotiana</taxon>
    </lineage>
</organism>
<dbReference type="RefSeq" id="XP_016494389.1">
    <property type="nucleotide sequence ID" value="XM_016638903.1"/>
</dbReference>
<evidence type="ECO:0008006" key="3">
    <source>
        <dbReference type="Google" id="ProtNLM"/>
    </source>
</evidence>
<protein>
    <recommendedName>
        <fullName evidence="3">Chromo domain-containing protein</fullName>
    </recommendedName>
</protein>
<evidence type="ECO:0000313" key="2">
    <source>
        <dbReference type="RefSeq" id="XP_016494389.1"/>
    </source>
</evidence>
<feature type="non-terminal residue" evidence="2">
    <location>
        <position position="169"/>
    </location>
</feature>
<proteinExistence type="predicted"/>
<dbReference type="KEGG" id="nta:107813619"/>
<reference evidence="2" key="1">
    <citation type="submission" date="2025-08" db="UniProtKB">
        <authorList>
            <consortium name="RefSeq"/>
        </authorList>
    </citation>
    <scope>IDENTIFICATION</scope>
</reference>
<accession>A0A1S4C008</accession>
<dbReference type="PANTHER" id="PTHR46148">
    <property type="entry name" value="CHROMO DOMAIN-CONTAINING PROTEIN"/>
    <property type="match status" value="1"/>
</dbReference>
<evidence type="ECO:0000256" key="1">
    <source>
        <dbReference type="SAM" id="MobiDB-lite"/>
    </source>
</evidence>
<feature type="region of interest" description="Disordered" evidence="1">
    <location>
        <begin position="142"/>
        <end position="169"/>
    </location>
</feature>
<dbReference type="PaxDb" id="4097-A0A1S4C008"/>